<reference evidence="1" key="1">
    <citation type="journal article" date="2020" name="Nature">
        <title>Giant virus diversity and host interactions through global metagenomics.</title>
        <authorList>
            <person name="Schulz F."/>
            <person name="Roux S."/>
            <person name="Paez-Espino D."/>
            <person name="Jungbluth S."/>
            <person name="Walsh D.A."/>
            <person name="Denef V.J."/>
            <person name="McMahon K.D."/>
            <person name="Konstantinidis K.T."/>
            <person name="Eloe-Fadrosh E.A."/>
            <person name="Kyrpides N.C."/>
            <person name="Woyke T."/>
        </authorList>
    </citation>
    <scope>NUCLEOTIDE SEQUENCE</scope>
    <source>
        <strain evidence="1">GVMAG-S-3300013014-104</strain>
    </source>
</reference>
<organism evidence="1">
    <name type="scientific">viral metagenome</name>
    <dbReference type="NCBI Taxonomy" id="1070528"/>
    <lineage>
        <taxon>unclassified sequences</taxon>
        <taxon>metagenomes</taxon>
        <taxon>organismal metagenomes</taxon>
    </lineage>
</organism>
<sequence>MNKYKLENGINFYDKLMQSMDDESDDDEFLCKISGFPLNDKMVTLECNHKFNYEPLFKEICKQKFDFKSYEYHLLSKDEMLKIRKMKKDYFIKCPYCRNIQFSIIPYYEEYGFDKIFGVNSLDPLCYGYKKHFSNIYGSDDYEINMYGVVFKKGICNEVDDNFICKSKYVAFIPNTEFSYCTFHYKKAVRKYNKNEKNKKLEEKAKLKEEILMKRKKLFEEKNLERAEKGLPPLKNLPSLKKEKENVVIQSIEIQEYIPEVENEVILTCKGILKSRINKGKQCECKKIFKDGFCKRHFSNNNDKINLK</sequence>
<evidence type="ECO:0000313" key="1">
    <source>
        <dbReference type="EMBL" id="QHU18920.1"/>
    </source>
</evidence>
<dbReference type="EMBL" id="MN740943">
    <property type="protein sequence ID" value="QHU18920.1"/>
    <property type="molecule type" value="Genomic_DNA"/>
</dbReference>
<protein>
    <submittedName>
        <fullName evidence="1">Uncharacterized protein</fullName>
    </submittedName>
</protein>
<proteinExistence type="predicted"/>
<dbReference type="AlphaFoldDB" id="A0A6C0KQC7"/>
<accession>A0A6C0KQC7</accession>
<name>A0A6C0KQC7_9ZZZZ</name>